<comment type="caution">
    <text evidence="2">The sequence shown here is derived from an EMBL/GenBank/DDBJ whole genome shotgun (WGS) entry which is preliminary data.</text>
</comment>
<dbReference type="eggNOG" id="ENOG5032213">
    <property type="taxonomic scope" value="Bacteria"/>
</dbReference>
<sequence length="185" mass="20712">MKRFVHQLIWVAFASSGLLAMLISGSWVGVSQKNALIKELLAGRDASIANLSLAPPEVRLARAIYLVKQHRPEDALATLSAILDQGDEQLQAKIRYNLGNLYLNQAIGQVDAARLDEARTSVTLAKQAYKQALQRDSQFWDAKYNFETAMRLLPDWDRVNIEDENGQQPKNPLWTTVPGFPRGLP</sequence>
<name>V5E222_9GAMM</name>
<dbReference type="STRING" id="1116472.MGMO_15c00220"/>
<dbReference type="EMBL" id="AYLO01000015">
    <property type="protein sequence ID" value="ESS73601.1"/>
    <property type="molecule type" value="Genomic_DNA"/>
</dbReference>
<dbReference type="SUPFAM" id="SSF48452">
    <property type="entry name" value="TPR-like"/>
    <property type="match status" value="1"/>
</dbReference>
<keyword evidence="3" id="KW-1185">Reference proteome</keyword>
<accession>V5E222</accession>
<dbReference type="Proteomes" id="UP000017842">
    <property type="component" value="Unassembled WGS sequence"/>
</dbReference>
<evidence type="ECO:0000313" key="3">
    <source>
        <dbReference type="Proteomes" id="UP000017842"/>
    </source>
</evidence>
<organism evidence="2 3">
    <name type="scientific">Methyloglobulus morosus KoM1</name>
    <dbReference type="NCBI Taxonomy" id="1116472"/>
    <lineage>
        <taxon>Bacteria</taxon>
        <taxon>Pseudomonadati</taxon>
        <taxon>Pseudomonadota</taxon>
        <taxon>Gammaproteobacteria</taxon>
        <taxon>Methylococcales</taxon>
        <taxon>Methylococcaceae</taxon>
        <taxon>Methyloglobulus</taxon>
    </lineage>
</organism>
<reference evidence="2 3" key="1">
    <citation type="journal article" date="2013" name="Genome Announc.">
        <title>Draft Genome Sequence of the Methanotrophic Gammaproteobacterium Methyloglobulus morosus DSM 22980 Strain KoM1.</title>
        <authorList>
            <person name="Poehlein A."/>
            <person name="Deutzmann J.S."/>
            <person name="Daniel R."/>
            <person name="Simeonova D.D."/>
        </authorList>
    </citation>
    <scope>NUCLEOTIDE SEQUENCE [LARGE SCALE GENOMIC DNA]</scope>
    <source>
        <strain evidence="2 3">KoM1</strain>
    </source>
</reference>
<evidence type="ECO:0000256" key="1">
    <source>
        <dbReference type="SAM" id="MobiDB-lite"/>
    </source>
</evidence>
<protein>
    <recommendedName>
        <fullName evidence="4">MxaK protein</fullName>
    </recommendedName>
</protein>
<dbReference type="InterPro" id="IPR011990">
    <property type="entry name" value="TPR-like_helical_dom_sf"/>
</dbReference>
<dbReference type="AlphaFoldDB" id="V5E222"/>
<evidence type="ECO:0008006" key="4">
    <source>
        <dbReference type="Google" id="ProtNLM"/>
    </source>
</evidence>
<dbReference type="OrthoDB" id="5567017at2"/>
<proteinExistence type="predicted"/>
<dbReference type="Gene3D" id="1.25.40.10">
    <property type="entry name" value="Tetratricopeptide repeat domain"/>
    <property type="match status" value="1"/>
</dbReference>
<dbReference type="RefSeq" id="WP_023493425.1">
    <property type="nucleotide sequence ID" value="NZ_AYLO01000015.1"/>
</dbReference>
<feature type="region of interest" description="Disordered" evidence="1">
    <location>
        <begin position="162"/>
        <end position="185"/>
    </location>
</feature>
<gene>
    <name evidence="2" type="ORF">MGMO_15c00220</name>
</gene>
<evidence type="ECO:0000313" key="2">
    <source>
        <dbReference type="EMBL" id="ESS73601.1"/>
    </source>
</evidence>